<feature type="compositionally biased region" description="Basic and acidic residues" evidence="1">
    <location>
        <begin position="108"/>
        <end position="121"/>
    </location>
</feature>
<dbReference type="AlphaFoldDB" id="A0A1Y1ZRE1"/>
<accession>A0A1Y1ZRE1</accession>
<feature type="compositionally biased region" description="Polar residues" evidence="1">
    <location>
        <begin position="239"/>
        <end position="262"/>
    </location>
</feature>
<gene>
    <name evidence="2" type="ORF">BCR34DRAFT_284661</name>
</gene>
<evidence type="ECO:0000313" key="2">
    <source>
        <dbReference type="EMBL" id="ORY12813.1"/>
    </source>
</evidence>
<sequence>MNSSTRLYERLEQIPQDPSDPESLEELVVCAFGAFERYYVCWRNRGGEYKQGINTSPITHSSLTKFVDGYDLPPSLHEWLFPSEGSSRDFPSLQVVFGRGDEYFASDKNGKLENKEPEIKKPVPRSESPEKLDKPILRRSRTLSFIRPPSDPAAKSFIPALDAHPHRETLSRPPSMTINPQYSITSAPQPPSSRPSSIATPTNSQPSSRPLSVSSARALSEPSSNPYSPVLDTPIKESPTMSPTPRQSQTQSRRPLSMSFNPSAFPRIIEEDKFRSPDARKRDSGHCTCGCHIPSQVQPPRPIYADASMQTDPSPPPSPERKRRPPKSLRVDITSDASTSSSASSASAQSSIYDIETPMTEILPAPNPVMMGRMLSYFNNPGYRLGDSLSSSLVYVQYQPMEVYQEKWSSPSMGRRQTV</sequence>
<organism evidence="2 3">
    <name type="scientific">Clohesyomyces aquaticus</name>
    <dbReference type="NCBI Taxonomy" id="1231657"/>
    <lineage>
        <taxon>Eukaryota</taxon>
        <taxon>Fungi</taxon>
        <taxon>Dikarya</taxon>
        <taxon>Ascomycota</taxon>
        <taxon>Pezizomycotina</taxon>
        <taxon>Dothideomycetes</taxon>
        <taxon>Pleosporomycetidae</taxon>
        <taxon>Pleosporales</taxon>
        <taxon>Lindgomycetaceae</taxon>
        <taxon>Clohesyomyces</taxon>
    </lineage>
</organism>
<feature type="compositionally biased region" description="Basic and acidic residues" evidence="1">
    <location>
        <begin position="127"/>
        <end position="136"/>
    </location>
</feature>
<dbReference type="STRING" id="1231657.A0A1Y1ZRE1"/>
<feature type="region of interest" description="Disordered" evidence="1">
    <location>
        <begin position="106"/>
        <end position="350"/>
    </location>
</feature>
<name>A0A1Y1ZRE1_9PLEO</name>
<feature type="compositionally biased region" description="Polar residues" evidence="1">
    <location>
        <begin position="172"/>
        <end position="185"/>
    </location>
</feature>
<feature type="compositionally biased region" description="Low complexity" evidence="1">
    <location>
        <begin position="335"/>
        <end position="350"/>
    </location>
</feature>
<evidence type="ECO:0000313" key="3">
    <source>
        <dbReference type="Proteomes" id="UP000193144"/>
    </source>
</evidence>
<comment type="caution">
    <text evidence="2">The sequence shown here is derived from an EMBL/GenBank/DDBJ whole genome shotgun (WGS) entry which is preliminary data.</text>
</comment>
<feature type="compositionally biased region" description="Low complexity" evidence="1">
    <location>
        <begin position="204"/>
        <end position="220"/>
    </location>
</feature>
<keyword evidence="3" id="KW-1185">Reference proteome</keyword>
<proteinExistence type="predicted"/>
<feature type="compositionally biased region" description="Basic and acidic residues" evidence="1">
    <location>
        <begin position="268"/>
        <end position="285"/>
    </location>
</feature>
<evidence type="ECO:0000256" key="1">
    <source>
        <dbReference type="SAM" id="MobiDB-lite"/>
    </source>
</evidence>
<protein>
    <submittedName>
        <fullName evidence="2">Uncharacterized protein</fullName>
    </submittedName>
</protein>
<dbReference type="EMBL" id="MCFA01000047">
    <property type="protein sequence ID" value="ORY12813.1"/>
    <property type="molecule type" value="Genomic_DNA"/>
</dbReference>
<reference evidence="2 3" key="1">
    <citation type="submission" date="2016-07" db="EMBL/GenBank/DDBJ databases">
        <title>Pervasive Adenine N6-methylation of Active Genes in Fungi.</title>
        <authorList>
            <consortium name="DOE Joint Genome Institute"/>
            <person name="Mondo S.J."/>
            <person name="Dannebaum R.O."/>
            <person name="Kuo R.C."/>
            <person name="Labutti K."/>
            <person name="Haridas S."/>
            <person name="Kuo A."/>
            <person name="Salamov A."/>
            <person name="Ahrendt S.R."/>
            <person name="Lipzen A."/>
            <person name="Sullivan W."/>
            <person name="Andreopoulos W.B."/>
            <person name="Clum A."/>
            <person name="Lindquist E."/>
            <person name="Daum C."/>
            <person name="Ramamoorthy G.K."/>
            <person name="Gryganskyi A."/>
            <person name="Culley D."/>
            <person name="Magnuson J.K."/>
            <person name="James T.Y."/>
            <person name="O'Malley M.A."/>
            <person name="Stajich J.E."/>
            <person name="Spatafora J.W."/>
            <person name="Visel A."/>
            <person name="Grigoriev I.V."/>
        </authorList>
    </citation>
    <scope>NUCLEOTIDE SEQUENCE [LARGE SCALE GENOMIC DNA]</scope>
    <source>
        <strain evidence="2 3">CBS 115471</strain>
    </source>
</reference>
<dbReference type="Proteomes" id="UP000193144">
    <property type="component" value="Unassembled WGS sequence"/>
</dbReference>
<dbReference type="OrthoDB" id="4120989at2759"/>